<sequence length="80" mass="9111">MSENEALIYVGPSMDQIVRNGASFRGGFPPRLTELLNAHPFINELMVPPELLAEAKKNIRKSDSNLNTLYRKAENIRRKK</sequence>
<evidence type="ECO:0000313" key="1">
    <source>
        <dbReference type="EMBL" id="PPK81645.1"/>
    </source>
</evidence>
<accession>A0A2S6HUX4</accession>
<dbReference type="Proteomes" id="UP000237749">
    <property type="component" value="Unassembled WGS sequence"/>
</dbReference>
<organism evidence="1 2">
    <name type="scientific">Lacrimispora xylanisolvens</name>
    <dbReference type="NCBI Taxonomy" id="384636"/>
    <lineage>
        <taxon>Bacteria</taxon>
        <taxon>Bacillati</taxon>
        <taxon>Bacillota</taxon>
        <taxon>Clostridia</taxon>
        <taxon>Lachnospirales</taxon>
        <taxon>Lachnospiraceae</taxon>
        <taxon>Lacrimispora</taxon>
    </lineage>
</organism>
<proteinExistence type="predicted"/>
<protein>
    <submittedName>
        <fullName evidence="1">Uncharacterized protein</fullName>
    </submittedName>
</protein>
<dbReference type="EMBL" id="PTJA01000004">
    <property type="protein sequence ID" value="PPK81645.1"/>
    <property type="molecule type" value="Genomic_DNA"/>
</dbReference>
<dbReference type="RefSeq" id="WP_104436725.1">
    <property type="nucleotide sequence ID" value="NZ_PTJA01000004.1"/>
</dbReference>
<evidence type="ECO:0000313" key="2">
    <source>
        <dbReference type="Proteomes" id="UP000237749"/>
    </source>
</evidence>
<dbReference type="AlphaFoldDB" id="A0A2S6HUX4"/>
<name>A0A2S6HUX4_9FIRM</name>
<reference evidence="1 2" key="1">
    <citation type="submission" date="2018-02" db="EMBL/GenBank/DDBJ databases">
        <title>Genomic Encyclopedia of Archaeal and Bacterial Type Strains, Phase II (KMG-II): from individual species to whole genera.</title>
        <authorList>
            <person name="Goeker M."/>
        </authorList>
    </citation>
    <scope>NUCLEOTIDE SEQUENCE [LARGE SCALE GENOMIC DNA]</scope>
    <source>
        <strain evidence="1 2">DSM 3808</strain>
    </source>
</reference>
<keyword evidence="2" id="KW-1185">Reference proteome</keyword>
<comment type="caution">
    <text evidence="1">The sequence shown here is derived from an EMBL/GenBank/DDBJ whole genome shotgun (WGS) entry which is preliminary data.</text>
</comment>
<gene>
    <name evidence="1" type="ORF">BXY41_104448</name>
</gene>